<name>A0A8S1MHC4_9CILI</name>
<dbReference type="OrthoDB" id="285549at2759"/>
<sequence length="331" mass="38802">MNCFDSYCRQIIRPPRRQYMISDLGPKIRFLQTKAIVRVDFVFESRNIQLNASYFFTKAQTHRCMIYLHGNASCRLEGIRYAEILASWDINLCVLDFAACGMSKGDYITMGVYESQDVIELMKYIEINFGKVDEFMLWGRSMGAVTALLLTENSKIRAYIIDSAFSEFRQLLQDIGTRQFGVFSFILYLAIPILRRKILNQAQFDINLLNPIDKLKQIIPNKKFFFVAGKSDTLISFQYSLKLYENCLMPKKLDICEGDHNSNRPSTTLQRIIEFINETNDFQQNQEYQFKIQPYFKFQYQQSSEEEEDIKQNILLSEIKTPQTNKQFINS</sequence>
<reference evidence="1" key="1">
    <citation type="submission" date="2021-01" db="EMBL/GenBank/DDBJ databases">
        <authorList>
            <consortium name="Genoscope - CEA"/>
            <person name="William W."/>
        </authorList>
    </citation>
    <scope>NUCLEOTIDE SEQUENCE</scope>
</reference>
<dbReference type="AlphaFoldDB" id="A0A8S1MHC4"/>
<dbReference type="PANTHER" id="PTHR43358:SF4">
    <property type="entry name" value="ALPHA_BETA HYDROLASE FOLD-1 DOMAIN-CONTAINING PROTEIN"/>
    <property type="match status" value="1"/>
</dbReference>
<dbReference type="EMBL" id="CAJJDN010000039">
    <property type="protein sequence ID" value="CAD8079847.1"/>
    <property type="molecule type" value="Genomic_DNA"/>
</dbReference>
<dbReference type="PANTHER" id="PTHR43358">
    <property type="entry name" value="ALPHA/BETA-HYDROLASE"/>
    <property type="match status" value="1"/>
</dbReference>
<protein>
    <recommendedName>
        <fullName evidence="3">Serine aminopeptidase S33 domain-containing protein</fullName>
    </recommendedName>
</protein>
<evidence type="ECO:0000313" key="1">
    <source>
        <dbReference type="EMBL" id="CAD8079847.1"/>
    </source>
</evidence>
<gene>
    <name evidence="1" type="ORF">PSON_ATCC_30995.1.T0390319</name>
</gene>
<organism evidence="1 2">
    <name type="scientific">Paramecium sonneborni</name>
    <dbReference type="NCBI Taxonomy" id="65129"/>
    <lineage>
        <taxon>Eukaryota</taxon>
        <taxon>Sar</taxon>
        <taxon>Alveolata</taxon>
        <taxon>Ciliophora</taxon>
        <taxon>Intramacronucleata</taxon>
        <taxon>Oligohymenophorea</taxon>
        <taxon>Peniculida</taxon>
        <taxon>Parameciidae</taxon>
        <taxon>Paramecium</taxon>
    </lineage>
</organism>
<comment type="caution">
    <text evidence="1">The sequence shown here is derived from an EMBL/GenBank/DDBJ whole genome shotgun (WGS) entry which is preliminary data.</text>
</comment>
<dbReference type="InterPro" id="IPR052920">
    <property type="entry name" value="DNA-binding_regulatory"/>
</dbReference>
<keyword evidence="2" id="KW-1185">Reference proteome</keyword>
<dbReference type="Proteomes" id="UP000692954">
    <property type="component" value="Unassembled WGS sequence"/>
</dbReference>
<accession>A0A8S1MHC4</accession>
<evidence type="ECO:0000313" key="2">
    <source>
        <dbReference type="Proteomes" id="UP000692954"/>
    </source>
</evidence>
<proteinExistence type="predicted"/>
<evidence type="ECO:0008006" key="3">
    <source>
        <dbReference type="Google" id="ProtNLM"/>
    </source>
</evidence>